<dbReference type="EMBL" id="FNVK01000037">
    <property type="protein sequence ID" value="SEG15257.1"/>
    <property type="molecule type" value="Genomic_DNA"/>
</dbReference>
<protein>
    <submittedName>
        <fullName evidence="2">Mobilisation protein (MobC)</fullName>
    </submittedName>
    <submittedName>
        <fullName evidence="1">Mobilization protein</fullName>
    </submittedName>
</protein>
<accession>Q2Y5A4</accession>
<dbReference type="AlphaFoldDB" id="Q2Y5A4"/>
<evidence type="ECO:0000313" key="4">
    <source>
        <dbReference type="Proteomes" id="UP000236751"/>
    </source>
</evidence>
<proteinExistence type="predicted"/>
<sequence length="112" mass="12696">MPRPKKEQAQKRPHRISIRLSDDELLHIRERANQAGGSTSKYLRKAALSGKVVIQQKTGNGPIVRQLLGIGNNLNQLTRMAHIHGGHDREKLREVLNDVQTVVMRFIDDSQD</sequence>
<name>Q2Y5A4_NITMU</name>
<evidence type="ECO:0000313" key="2">
    <source>
        <dbReference type="EMBL" id="SEG15257.1"/>
    </source>
</evidence>
<dbReference type="KEGG" id="nmu:Nmul_B2796"/>
<dbReference type="OrthoDB" id="2004071at2"/>
<keyword evidence="1" id="KW-0614">Plasmid</keyword>
<gene>
    <name evidence="1" type="ordered locus">Nmul_B2796</name>
    <name evidence="2" type="ORF">SAMN05216403_1376</name>
</gene>
<keyword evidence="3" id="KW-1185">Reference proteome</keyword>
<reference evidence="1" key="1">
    <citation type="submission" date="2005-08" db="EMBL/GenBank/DDBJ databases">
        <title>Complete sequence of Plasmid 1 of Nitrosospira multiformis ATCC 25196.</title>
        <authorList>
            <consortium name="US DOE Joint Genome Institute"/>
            <person name="Copeland A."/>
            <person name="Lucas S."/>
            <person name="Lapidus A."/>
            <person name="Barry K."/>
            <person name="Detter J.C."/>
            <person name="Glavina T."/>
            <person name="Hammon N."/>
            <person name="Israni S."/>
            <person name="Pitluck S."/>
            <person name="Chain P."/>
            <person name="Malfatti S."/>
            <person name="Shin M."/>
            <person name="Vergez L."/>
            <person name="Schmutz J."/>
            <person name="Larimer F."/>
            <person name="Land M."/>
            <person name="Hauser L."/>
            <person name="Kyrpides N."/>
            <person name="Lykidis A."/>
            <person name="Richardson P."/>
        </authorList>
    </citation>
    <scope>NUCLEOTIDE SEQUENCE</scope>
    <source>
        <strain evidence="1">ATCC 25196</strain>
        <plasmid evidence="1">1</plasmid>
    </source>
</reference>
<reference evidence="3" key="2">
    <citation type="submission" date="2005-08" db="EMBL/GenBank/DDBJ databases">
        <title>Complete sequence of plasmid 1 of Nitrosospira multiformis ATCC 25196.</title>
        <authorList>
            <person name="Copeland A."/>
            <person name="Lucas S."/>
            <person name="Lapidus A."/>
            <person name="Barry K."/>
            <person name="Detter J.C."/>
            <person name="Glavina T."/>
            <person name="Hammon N."/>
            <person name="Israni S."/>
            <person name="Pitluck S."/>
            <person name="Chain P."/>
            <person name="Malfatti S."/>
            <person name="Shin M."/>
            <person name="Vergez L."/>
            <person name="Schmutz J."/>
            <person name="Larimer F."/>
            <person name="Land M."/>
            <person name="Hauser L."/>
            <person name="Kyrpides N."/>
            <person name="Lykidis A."/>
            <person name="Richardson P."/>
        </authorList>
    </citation>
    <scope>NUCLEOTIDE SEQUENCE [LARGE SCALE GENOMIC DNA]</scope>
    <source>
        <strain evidence="3">ATCC 25196 / NCIMB 11849 / C 71</strain>
        <plasmid evidence="3">pNITMU1</plasmid>
    </source>
</reference>
<dbReference type="RefSeq" id="WP_011382052.1">
    <property type="nucleotide sequence ID" value="NC_007615.1"/>
</dbReference>
<geneLocation type="plasmid" evidence="1">
    <name>1</name>
</geneLocation>
<dbReference type="Proteomes" id="UP000236751">
    <property type="component" value="Unassembled WGS sequence"/>
</dbReference>
<dbReference type="HOGENOM" id="CLU_096411_3_1_4"/>
<geneLocation type="plasmid" evidence="3">
    <name>pNITMU1</name>
</geneLocation>
<evidence type="ECO:0000313" key="1">
    <source>
        <dbReference type="EMBL" id="ABB76067.1"/>
    </source>
</evidence>
<dbReference type="Proteomes" id="UP000002718">
    <property type="component" value="Plasmid 1"/>
</dbReference>
<organism evidence="1 3">
    <name type="scientific">Nitrosospira multiformis (strain ATCC 25196 / NCIMB 11849 / C 71)</name>
    <dbReference type="NCBI Taxonomy" id="323848"/>
    <lineage>
        <taxon>Bacteria</taxon>
        <taxon>Pseudomonadati</taxon>
        <taxon>Pseudomonadota</taxon>
        <taxon>Betaproteobacteria</taxon>
        <taxon>Nitrosomonadales</taxon>
        <taxon>Nitrosomonadaceae</taxon>
        <taxon>Nitrosospira</taxon>
    </lineage>
</organism>
<dbReference type="InterPro" id="IPR053842">
    <property type="entry name" value="NikA-like"/>
</dbReference>
<dbReference type="Pfam" id="PF21983">
    <property type="entry name" value="NikA-like"/>
    <property type="match status" value="1"/>
</dbReference>
<dbReference type="EMBL" id="CP000104">
    <property type="protein sequence ID" value="ABB76067.1"/>
    <property type="molecule type" value="Genomic_DNA"/>
</dbReference>
<reference evidence="2 4" key="4">
    <citation type="submission" date="2016-10" db="EMBL/GenBank/DDBJ databases">
        <authorList>
            <person name="de Groot N.N."/>
        </authorList>
    </citation>
    <scope>NUCLEOTIDE SEQUENCE [LARGE SCALE GENOMIC DNA]</scope>
    <source>
        <strain evidence="2 4">Nl13</strain>
    </source>
</reference>
<reference evidence="1 3" key="3">
    <citation type="journal article" date="2008" name="Appl. Environ. Microbiol.">
        <title>Complete genome sequence of Nitrosospira multiformis, an ammonia-oxidizing bacterium from the soil environment.</title>
        <authorList>
            <person name="Norton J.M."/>
            <person name="Klotz M.G."/>
            <person name="Stein L.Y."/>
            <person name="Arp D.J."/>
            <person name="Bottomley P.J."/>
            <person name="Chain P.S."/>
            <person name="Hauser L.J."/>
            <person name="Land M.L."/>
            <person name="Larimer F.W."/>
            <person name="Shin M.W."/>
            <person name="Starkenburg S.R."/>
        </authorList>
    </citation>
    <scope>NUCLEOTIDE SEQUENCE [LARGE SCALE GENOMIC DNA]</scope>
    <source>
        <strain evidence="1">ATCC 25196</strain>
        <strain evidence="3">ATCC 25196 / NCIMB 11849 / C 71</strain>
        <plasmid evidence="1">1</plasmid>
        <plasmid evidence="3">pNITMU1</plasmid>
    </source>
</reference>
<evidence type="ECO:0000313" key="3">
    <source>
        <dbReference type="Proteomes" id="UP000002718"/>
    </source>
</evidence>